<dbReference type="InterPro" id="IPR002121">
    <property type="entry name" value="HRDC_dom"/>
</dbReference>
<keyword evidence="4" id="KW-1185">Reference proteome</keyword>
<evidence type="ECO:0000313" key="3">
    <source>
        <dbReference type="EMBL" id="MFC4455305.1"/>
    </source>
</evidence>
<dbReference type="Proteomes" id="UP001595939">
    <property type="component" value="Unassembled WGS sequence"/>
</dbReference>
<dbReference type="RefSeq" id="WP_380130027.1">
    <property type="nucleotide sequence ID" value="NZ_JBHSEG010000008.1"/>
</dbReference>
<accession>A0ABV8YCU9</accession>
<reference evidence="4" key="1">
    <citation type="journal article" date="2019" name="Int. J. Syst. Evol. Microbiol.">
        <title>The Global Catalogue of Microorganisms (GCM) 10K type strain sequencing project: providing services to taxonomists for standard genome sequencing and annotation.</title>
        <authorList>
            <consortium name="The Broad Institute Genomics Platform"/>
            <consortium name="The Broad Institute Genome Sequencing Center for Infectious Disease"/>
            <person name="Wu L."/>
            <person name="Ma J."/>
        </authorList>
    </citation>
    <scope>NUCLEOTIDE SEQUENCE [LARGE SCALE GENOMIC DNA]</scope>
    <source>
        <strain evidence="4">CCUG 39970</strain>
    </source>
</reference>
<feature type="compositionally biased region" description="Basic and acidic residues" evidence="1">
    <location>
        <begin position="113"/>
        <end position="123"/>
    </location>
</feature>
<feature type="compositionally biased region" description="Low complexity" evidence="1">
    <location>
        <begin position="95"/>
        <end position="111"/>
    </location>
</feature>
<dbReference type="Gene3D" id="1.10.150.80">
    <property type="entry name" value="HRDC domain"/>
    <property type="match status" value="1"/>
</dbReference>
<protein>
    <submittedName>
        <fullName evidence="3">HRDC domain-containing protein</fullName>
    </submittedName>
</protein>
<gene>
    <name evidence="3" type="ORF">ACFO0P_16130</name>
</gene>
<dbReference type="SMART" id="SM00341">
    <property type="entry name" value="HRDC"/>
    <property type="match status" value="1"/>
</dbReference>
<feature type="compositionally biased region" description="Basic and acidic residues" evidence="1">
    <location>
        <begin position="131"/>
        <end position="143"/>
    </location>
</feature>
<evidence type="ECO:0000256" key="1">
    <source>
        <dbReference type="SAM" id="MobiDB-lite"/>
    </source>
</evidence>
<comment type="caution">
    <text evidence="3">The sequence shown here is derived from an EMBL/GenBank/DDBJ whole genome shotgun (WGS) entry which is preliminary data.</text>
</comment>
<evidence type="ECO:0000313" key="4">
    <source>
        <dbReference type="Proteomes" id="UP001595939"/>
    </source>
</evidence>
<organism evidence="3 4">
    <name type="scientific">Deinococcus sonorensis</name>
    <dbReference type="NCBI Taxonomy" id="309891"/>
    <lineage>
        <taxon>Bacteria</taxon>
        <taxon>Thermotogati</taxon>
        <taxon>Deinococcota</taxon>
        <taxon>Deinococci</taxon>
        <taxon>Deinococcales</taxon>
        <taxon>Deinococcaceae</taxon>
        <taxon>Deinococcus</taxon>
    </lineage>
</organism>
<sequence length="143" mass="15534">MIGELDKSLFQALRAWRAERAGTLKVPPYVIFSDATLKAIAEARPRTRQALGAISGIGERRLAEYGAAVLQIVHTGAHQEQPRPRGTVQAHELGLAPARTTTASPARTLRSVDAPDHVAEEPPRTTVALTARRDPRDRAGQYP</sequence>
<dbReference type="PROSITE" id="PS50967">
    <property type="entry name" value="HRDC"/>
    <property type="match status" value="1"/>
</dbReference>
<feature type="region of interest" description="Disordered" evidence="1">
    <location>
        <begin position="76"/>
        <end position="143"/>
    </location>
</feature>
<proteinExistence type="predicted"/>
<evidence type="ECO:0000259" key="2">
    <source>
        <dbReference type="PROSITE" id="PS50967"/>
    </source>
</evidence>
<feature type="domain" description="HRDC" evidence="2">
    <location>
        <begin position="3"/>
        <end position="83"/>
    </location>
</feature>
<dbReference type="Pfam" id="PF00570">
    <property type="entry name" value="HRDC"/>
    <property type="match status" value="1"/>
</dbReference>
<name>A0ABV8YCU9_9DEIO</name>
<dbReference type="SUPFAM" id="SSF47819">
    <property type="entry name" value="HRDC-like"/>
    <property type="match status" value="1"/>
</dbReference>
<dbReference type="EMBL" id="JBHSEG010000008">
    <property type="protein sequence ID" value="MFC4455305.1"/>
    <property type="molecule type" value="Genomic_DNA"/>
</dbReference>
<dbReference type="InterPro" id="IPR010997">
    <property type="entry name" value="HRDC-like_sf"/>
</dbReference>
<dbReference type="InterPro" id="IPR044876">
    <property type="entry name" value="HRDC_dom_sf"/>
</dbReference>